<reference evidence="1 2" key="1">
    <citation type="journal article" date="2020" name="BMC Genomics">
        <title>Intraspecific diversification of the crop wild relative Brassica cretica Lam. using demographic model selection.</title>
        <authorList>
            <person name="Kioukis A."/>
            <person name="Michalopoulou V.A."/>
            <person name="Briers L."/>
            <person name="Pirintsos S."/>
            <person name="Studholme D.J."/>
            <person name="Pavlidis P."/>
            <person name="Sarris P.F."/>
        </authorList>
    </citation>
    <scope>NUCLEOTIDE SEQUENCE [LARGE SCALE GENOMIC DNA]</scope>
    <source>
        <strain evidence="2">cv. PFS-1207/04</strain>
    </source>
</reference>
<keyword evidence="2" id="KW-1185">Reference proteome</keyword>
<evidence type="ECO:0000313" key="1">
    <source>
        <dbReference type="EMBL" id="KAF3545232.1"/>
    </source>
</evidence>
<protein>
    <submittedName>
        <fullName evidence="1">Uncharacterized protein</fullName>
    </submittedName>
</protein>
<sequence length="144" mass="16054">MRSFTLVISESSPASSFAASLAPKTLHLVVECPRDWWNSQKRISAILIISGRRPCRPVCARLRLLLVSLDGRNRIVAELRSYNVHVDSATIVIVPLVVQPSVAFIPRLVSLRRSLCGRISVRLWGAIGLEDEIFHAGHFRELSS</sequence>
<organism evidence="1 2">
    <name type="scientific">Brassica cretica</name>
    <name type="common">Mustard</name>
    <dbReference type="NCBI Taxonomy" id="69181"/>
    <lineage>
        <taxon>Eukaryota</taxon>
        <taxon>Viridiplantae</taxon>
        <taxon>Streptophyta</taxon>
        <taxon>Embryophyta</taxon>
        <taxon>Tracheophyta</taxon>
        <taxon>Spermatophyta</taxon>
        <taxon>Magnoliopsida</taxon>
        <taxon>eudicotyledons</taxon>
        <taxon>Gunneridae</taxon>
        <taxon>Pentapetalae</taxon>
        <taxon>rosids</taxon>
        <taxon>malvids</taxon>
        <taxon>Brassicales</taxon>
        <taxon>Brassicaceae</taxon>
        <taxon>Brassiceae</taxon>
        <taxon>Brassica</taxon>
    </lineage>
</organism>
<name>A0ABQ7C114_BRACR</name>
<evidence type="ECO:0000313" key="2">
    <source>
        <dbReference type="Proteomes" id="UP000266723"/>
    </source>
</evidence>
<dbReference type="Proteomes" id="UP000266723">
    <property type="component" value="Unassembled WGS sequence"/>
</dbReference>
<dbReference type="EMBL" id="QGKV02000832">
    <property type="protein sequence ID" value="KAF3545232.1"/>
    <property type="molecule type" value="Genomic_DNA"/>
</dbReference>
<comment type="caution">
    <text evidence="1">The sequence shown here is derived from an EMBL/GenBank/DDBJ whole genome shotgun (WGS) entry which is preliminary data.</text>
</comment>
<gene>
    <name evidence="1" type="ORF">DY000_02004923</name>
</gene>
<accession>A0ABQ7C114</accession>
<proteinExistence type="predicted"/>